<proteinExistence type="predicted"/>
<name>A0ABT0R186_9MICO</name>
<dbReference type="Proteomes" id="UP001203761">
    <property type="component" value="Unassembled WGS sequence"/>
</dbReference>
<dbReference type="InterPro" id="IPR052920">
    <property type="entry name" value="DNA-binding_regulatory"/>
</dbReference>
<dbReference type="SUPFAM" id="SSF53474">
    <property type="entry name" value="alpha/beta-Hydrolases"/>
    <property type="match status" value="1"/>
</dbReference>
<feature type="transmembrane region" description="Helical" evidence="1">
    <location>
        <begin position="21"/>
        <end position="47"/>
    </location>
</feature>
<comment type="caution">
    <text evidence="3">The sequence shown here is derived from an EMBL/GenBank/DDBJ whole genome shotgun (WGS) entry which is preliminary data.</text>
</comment>
<feature type="domain" description="Serine aminopeptidase S33" evidence="2">
    <location>
        <begin position="183"/>
        <end position="325"/>
    </location>
</feature>
<evidence type="ECO:0000259" key="2">
    <source>
        <dbReference type="Pfam" id="PF12146"/>
    </source>
</evidence>
<evidence type="ECO:0000313" key="4">
    <source>
        <dbReference type="Proteomes" id="UP001203761"/>
    </source>
</evidence>
<dbReference type="PANTHER" id="PTHR43358:SF4">
    <property type="entry name" value="ALPHA_BETA HYDROLASE FOLD-1 DOMAIN-CONTAINING PROTEIN"/>
    <property type="match status" value="1"/>
</dbReference>
<protein>
    <submittedName>
        <fullName evidence="3">Lysophospholipase</fullName>
    </submittedName>
</protein>
<dbReference type="PANTHER" id="PTHR43358">
    <property type="entry name" value="ALPHA/BETA-HYDROLASE"/>
    <property type="match status" value="1"/>
</dbReference>
<dbReference type="InterPro" id="IPR022742">
    <property type="entry name" value="Hydrolase_4"/>
</dbReference>
<dbReference type="Pfam" id="PF12146">
    <property type="entry name" value="Hydrolase_4"/>
    <property type="match status" value="1"/>
</dbReference>
<dbReference type="EMBL" id="JAKNCJ010000003">
    <property type="protein sequence ID" value="MCL6423519.1"/>
    <property type="molecule type" value="Genomic_DNA"/>
</dbReference>
<organism evidence="3 4">
    <name type="scientific">Brachybacterium equifaecis</name>
    <dbReference type="NCBI Taxonomy" id="2910770"/>
    <lineage>
        <taxon>Bacteria</taxon>
        <taxon>Bacillati</taxon>
        <taxon>Actinomycetota</taxon>
        <taxon>Actinomycetes</taxon>
        <taxon>Micrococcales</taxon>
        <taxon>Dermabacteraceae</taxon>
        <taxon>Brachybacterium</taxon>
    </lineage>
</organism>
<keyword evidence="1" id="KW-0812">Transmembrane</keyword>
<keyword evidence="1" id="KW-1133">Transmembrane helix</keyword>
<dbReference type="InterPro" id="IPR029058">
    <property type="entry name" value="AB_hydrolase_fold"/>
</dbReference>
<sequence length="438" mass="46325">MTRPQPSTRDPRPSASAGRSLPLLLGAVGGGAFLLTGGALAIGARIMARTPLLPQSSARARADVMVRAAYPDRVHLDHTPETARAGCLALRQSGGAAHARLGPVTGRPTPTTVSRPILALDTAEPLVPGPASTNGFFWPGTPASAHGIAFEDVEIASPVGPMPAWLVRPEPGRAADGAAGTWVILVHGHGATRGEALRVIPLLRELGLTTLTITYRNDTGAPASADSMHHLGAAEWEDAEAALAHALAAGAERVVLFGFSMGGGIALRTSVLSAHRGRIAGLILDSPAVDWRDILTYHAKAMRAPAPMRRLALWMMSSTLGRRLVRLHEPLALAEMHPAFYAEHLTHPALLVHAREDSTVPLAPSRELARLAPDLVRYVEVEGASHTREWNRDPAAYERLIAEHLVDLLGLDVDPAALRLPIRDPASPAGEGSTGERI</sequence>
<accession>A0ABT0R186</accession>
<gene>
    <name evidence="3" type="ORF">Bequi_09000</name>
</gene>
<evidence type="ECO:0000313" key="3">
    <source>
        <dbReference type="EMBL" id="MCL6423519.1"/>
    </source>
</evidence>
<keyword evidence="4" id="KW-1185">Reference proteome</keyword>
<dbReference type="RefSeq" id="WP_249737591.1">
    <property type="nucleotide sequence ID" value="NZ_JAKNCJ010000003.1"/>
</dbReference>
<dbReference type="Gene3D" id="3.40.50.1820">
    <property type="entry name" value="alpha/beta hydrolase"/>
    <property type="match status" value="1"/>
</dbReference>
<evidence type="ECO:0000256" key="1">
    <source>
        <dbReference type="SAM" id="Phobius"/>
    </source>
</evidence>
<reference evidence="3" key="1">
    <citation type="submission" date="2022-02" db="EMBL/GenBank/DDBJ databases">
        <authorList>
            <person name="Lee M."/>
            <person name="Kim S.-J."/>
            <person name="Jung M.-Y."/>
        </authorList>
    </citation>
    <scope>NUCLEOTIDE SEQUENCE</scope>
    <source>
        <strain evidence="3">JHP9</strain>
    </source>
</reference>
<keyword evidence="1" id="KW-0472">Membrane</keyword>